<keyword evidence="2" id="KW-0813">Transport</keyword>
<proteinExistence type="predicted"/>
<reference evidence="9" key="1">
    <citation type="journal article" date="2019" name="Int. J. Syst. Evol. Microbiol.">
        <title>The Global Catalogue of Microorganisms (GCM) 10K type strain sequencing project: providing services to taxonomists for standard genome sequencing and annotation.</title>
        <authorList>
            <consortium name="The Broad Institute Genomics Platform"/>
            <consortium name="The Broad Institute Genome Sequencing Center for Infectious Disease"/>
            <person name="Wu L."/>
            <person name="Ma J."/>
        </authorList>
    </citation>
    <scope>NUCLEOTIDE SEQUENCE [LARGE SCALE GENOMIC DNA]</scope>
    <source>
        <strain evidence="9">CGMCC 4.1641</strain>
    </source>
</reference>
<dbReference type="InterPro" id="IPR011701">
    <property type="entry name" value="MFS"/>
</dbReference>
<feature type="transmembrane region" description="Helical" evidence="7">
    <location>
        <begin position="218"/>
        <end position="242"/>
    </location>
</feature>
<dbReference type="SUPFAM" id="SSF103473">
    <property type="entry name" value="MFS general substrate transporter"/>
    <property type="match status" value="1"/>
</dbReference>
<evidence type="ECO:0000256" key="3">
    <source>
        <dbReference type="ARBA" id="ARBA00022475"/>
    </source>
</evidence>
<feature type="transmembrane region" description="Helical" evidence="7">
    <location>
        <begin position="370"/>
        <end position="390"/>
    </location>
</feature>
<feature type="transmembrane region" description="Helical" evidence="7">
    <location>
        <begin position="164"/>
        <end position="183"/>
    </location>
</feature>
<feature type="transmembrane region" description="Helical" evidence="7">
    <location>
        <begin position="44"/>
        <end position="64"/>
    </location>
</feature>
<dbReference type="Pfam" id="PF07690">
    <property type="entry name" value="MFS_1"/>
    <property type="match status" value="1"/>
</dbReference>
<name>A0ABV8SLD2_9BACL</name>
<keyword evidence="6 7" id="KW-0472">Membrane</keyword>
<keyword evidence="5 7" id="KW-1133">Transmembrane helix</keyword>
<dbReference type="InterPro" id="IPR036259">
    <property type="entry name" value="MFS_trans_sf"/>
</dbReference>
<dbReference type="PANTHER" id="PTHR43266:SF8">
    <property type="entry name" value="MACROLIDE-EFFLUX PROTEIN"/>
    <property type="match status" value="1"/>
</dbReference>
<dbReference type="Proteomes" id="UP001595755">
    <property type="component" value="Unassembled WGS sequence"/>
</dbReference>
<feature type="transmembrane region" description="Helical" evidence="7">
    <location>
        <begin position="281"/>
        <end position="299"/>
    </location>
</feature>
<protein>
    <submittedName>
        <fullName evidence="8">MFS transporter</fullName>
    </submittedName>
</protein>
<evidence type="ECO:0000256" key="4">
    <source>
        <dbReference type="ARBA" id="ARBA00022692"/>
    </source>
</evidence>
<feature type="transmembrane region" description="Helical" evidence="7">
    <location>
        <begin position="254"/>
        <end position="274"/>
    </location>
</feature>
<evidence type="ECO:0000256" key="7">
    <source>
        <dbReference type="SAM" id="Phobius"/>
    </source>
</evidence>
<gene>
    <name evidence="8" type="ORF">ACFO1S_27975</name>
</gene>
<dbReference type="RefSeq" id="WP_204603006.1">
    <property type="nucleotide sequence ID" value="NZ_JBHSED010000074.1"/>
</dbReference>
<evidence type="ECO:0000256" key="5">
    <source>
        <dbReference type="ARBA" id="ARBA00022989"/>
    </source>
</evidence>
<feature type="transmembrane region" description="Helical" evidence="7">
    <location>
        <begin position="336"/>
        <end position="358"/>
    </location>
</feature>
<keyword evidence="4 7" id="KW-0812">Transmembrane</keyword>
<keyword evidence="9" id="KW-1185">Reference proteome</keyword>
<sequence>MWNNRYVRTIMLSRIALNLGVWVRNFAILLYVTDVTGNNSRYVSLISIAEFAPIFVFSIVGGAFADRWNAKRTMVASDWLSSASILAVLLALSYGDWHTLLFATFVSSILSQFSQPAAMKLFKKHVPEKQLQGVMAVHQSMTAFFLIIGPVAGAYVYSTYGIETSLLVTSGLCLLSGVILLRLPKESNRQKDAQGKGNLWADIREGFRYVIEHRILRTLAGTFAVSGLAVGLIQPLLVFVTLENLGREREFLQWLLMANGTATMVGGALIMTVAKKIRPQTMLAAGLLVSMVGTIGIGWSESLLLTFGLQIVNGLCYPLILIGINTMIMQNTQAAFIGRTGGAMTPMFMGMMVIGMGFAGTLKESVSLQFVYSISGILFLLGAMILAPLLRRPEKRAIGGIHDRVDGPPPAGVDGHRG</sequence>
<organism evidence="8 9">
    <name type="scientific">Cohnella boryungensis</name>
    <dbReference type="NCBI Taxonomy" id="768479"/>
    <lineage>
        <taxon>Bacteria</taxon>
        <taxon>Bacillati</taxon>
        <taxon>Bacillota</taxon>
        <taxon>Bacilli</taxon>
        <taxon>Bacillales</taxon>
        <taxon>Paenibacillaceae</taxon>
        <taxon>Cohnella</taxon>
    </lineage>
</organism>
<evidence type="ECO:0000256" key="2">
    <source>
        <dbReference type="ARBA" id="ARBA00022448"/>
    </source>
</evidence>
<dbReference type="CDD" id="cd06173">
    <property type="entry name" value="MFS_MefA_like"/>
    <property type="match status" value="1"/>
</dbReference>
<evidence type="ECO:0000256" key="6">
    <source>
        <dbReference type="ARBA" id="ARBA00023136"/>
    </source>
</evidence>
<accession>A0ABV8SLD2</accession>
<dbReference type="Gene3D" id="1.20.1250.20">
    <property type="entry name" value="MFS general substrate transporter like domains"/>
    <property type="match status" value="1"/>
</dbReference>
<comment type="subcellular location">
    <subcellularLocation>
        <location evidence="1">Cell membrane</location>
        <topology evidence="1">Multi-pass membrane protein</topology>
    </subcellularLocation>
</comment>
<evidence type="ECO:0000256" key="1">
    <source>
        <dbReference type="ARBA" id="ARBA00004651"/>
    </source>
</evidence>
<feature type="transmembrane region" description="Helical" evidence="7">
    <location>
        <begin position="305"/>
        <end position="324"/>
    </location>
</feature>
<dbReference type="PANTHER" id="PTHR43266">
    <property type="entry name" value="MACROLIDE-EFFLUX PROTEIN"/>
    <property type="match status" value="1"/>
</dbReference>
<feature type="transmembrane region" description="Helical" evidence="7">
    <location>
        <begin position="12"/>
        <end position="32"/>
    </location>
</feature>
<evidence type="ECO:0000313" key="8">
    <source>
        <dbReference type="EMBL" id="MFC4307269.1"/>
    </source>
</evidence>
<feature type="transmembrane region" description="Helical" evidence="7">
    <location>
        <begin position="134"/>
        <end position="158"/>
    </location>
</feature>
<keyword evidence="3" id="KW-1003">Cell membrane</keyword>
<dbReference type="EMBL" id="JBHSED010000074">
    <property type="protein sequence ID" value="MFC4307269.1"/>
    <property type="molecule type" value="Genomic_DNA"/>
</dbReference>
<comment type="caution">
    <text evidence="8">The sequence shown here is derived from an EMBL/GenBank/DDBJ whole genome shotgun (WGS) entry which is preliminary data.</text>
</comment>
<evidence type="ECO:0000313" key="9">
    <source>
        <dbReference type="Proteomes" id="UP001595755"/>
    </source>
</evidence>